<organism evidence="1 2">
    <name type="scientific">Halosolutus amylolyticus</name>
    <dbReference type="NCBI Taxonomy" id="2932267"/>
    <lineage>
        <taxon>Archaea</taxon>
        <taxon>Methanobacteriati</taxon>
        <taxon>Methanobacteriota</taxon>
        <taxon>Stenosarchaea group</taxon>
        <taxon>Halobacteria</taxon>
        <taxon>Halobacteriales</taxon>
        <taxon>Natrialbaceae</taxon>
        <taxon>Halosolutus</taxon>
    </lineage>
</organism>
<gene>
    <name evidence="1" type="ORF">ACFO5R_21600</name>
</gene>
<protein>
    <submittedName>
        <fullName evidence="1">Uncharacterized protein</fullName>
    </submittedName>
</protein>
<dbReference type="AlphaFoldDB" id="A0ABD5PX41"/>
<keyword evidence="2" id="KW-1185">Reference proteome</keyword>
<sequence>MYRILNSNTKTVHRGIDSNETACGSLTHVPSSRTQVVSDEELGTDVDYCGNCFEGEGGY</sequence>
<dbReference type="EMBL" id="JBHSFA010000011">
    <property type="protein sequence ID" value="MFC4544531.1"/>
    <property type="molecule type" value="Genomic_DNA"/>
</dbReference>
<evidence type="ECO:0000313" key="1">
    <source>
        <dbReference type="EMBL" id="MFC4544531.1"/>
    </source>
</evidence>
<accession>A0ABD5PX41</accession>
<dbReference type="RefSeq" id="WP_250141261.1">
    <property type="nucleotide sequence ID" value="NZ_JALIQP010000003.1"/>
</dbReference>
<reference evidence="1 2" key="1">
    <citation type="journal article" date="2019" name="Int. J. Syst. Evol. Microbiol.">
        <title>The Global Catalogue of Microorganisms (GCM) 10K type strain sequencing project: providing services to taxonomists for standard genome sequencing and annotation.</title>
        <authorList>
            <consortium name="The Broad Institute Genomics Platform"/>
            <consortium name="The Broad Institute Genome Sequencing Center for Infectious Disease"/>
            <person name="Wu L."/>
            <person name="Ma J."/>
        </authorList>
    </citation>
    <scope>NUCLEOTIDE SEQUENCE [LARGE SCALE GENOMIC DNA]</scope>
    <source>
        <strain evidence="1 2">WLHS5</strain>
    </source>
</reference>
<evidence type="ECO:0000313" key="2">
    <source>
        <dbReference type="Proteomes" id="UP001595898"/>
    </source>
</evidence>
<name>A0ABD5PX41_9EURY</name>
<dbReference type="Proteomes" id="UP001595898">
    <property type="component" value="Unassembled WGS sequence"/>
</dbReference>
<proteinExistence type="predicted"/>
<comment type="caution">
    <text evidence="1">The sequence shown here is derived from an EMBL/GenBank/DDBJ whole genome shotgun (WGS) entry which is preliminary data.</text>
</comment>